<keyword evidence="4" id="KW-0175">Coiled coil</keyword>
<dbReference type="Gene3D" id="1.20.58.90">
    <property type="match status" value="1"/>
</dbReference>
<gene>
    <name evidence="5" type="ORF">WJX72_011462</name>
</gene>
<proteinExistence type="inferred from homology"/>
<comment type="similarity">
    <text evidence="1 3">Belongs to the TBCA family.</text>
</comment>
<dbReference type="AlphaFoldDB" id="A0AAW1P7D6"/>
<keyword evidence="3" id="KW-0963">Cytoplasm</keyword>
<accession>A0AAW1P7D6</accession>
<dbReference type="GO" id="GO:0007023">
    <property type="term" value="P:post-chaperonin tubulin folding pathway"/>
    <property type="evidence" value="ECO:0007669"/>
    <property type="project" value="UniProtKB-UniRule"/>
</dbReference>
<dbReference type="Proteomes" id="UP001489004">
    <property type="component" value="Unassembled WGS sequence"/>
</dbReference>
<dbReference type="GO" id="GO:0005874">
    <property type="term" value="C:microtubule"/>
    <property type="evidence" value="ECO:0007669"/>
    <property type="project" value="UniProtKB-KW"/>
</dbReference>
<dbReference type="SUPFAM" id="SSF46988">
    <property type="entry name" value="Tubulin chaperone cofactor A"/>
    <property type="match status" value="1"/>
</dbReference>
<dbReference type="GO" id="GO:0005829">
    <property type="term" value="C:cytosol"/>
    <property type="evidence" value="ECO:0007669"/>
    <property type="project" value="TreeGrafter"/>
</dbReference>
<name>A0AAW1P7D6_9CHLO</name>
<keyword evidence="2 3" id="KW-0143">Chaperone</keyword>
<organism evidence="5 6">
    <name type="scientific">[Myrmecia] bisecta</name>
    <dbReference type="NCBI Taxonomy" id="41462"/>
    <lineage>
        <taxon>Eukaryota</taxon>
        <taxon>Viridiplantae</taxon>
        <taxon>Chlorophyta</taxon>
        <taxon>core chlorophytes</taxon>
        <taxon>Trebouxiophyceae</taxon>
        <taxon>Trebouxiales</taxon>
        <taxon>Trebouxiaceae</taxon>
        <taxon>Myrmecia</taxon>
    </lineage>
</organism>
<dbReference type="PANTHER" id="PTHR21500">
    <property type="entry name" value="TUBULIN-SPECIFIC CHAPERONE A"/>
    <property type="match status" value="1"/>
</dbReference>
<evidence type="ECO:0000313" key="6">
    <source>
        <dbReference type="Proteomes" id="UP001489004"/>
    </source>
</evidence>
<comment type="subunit">
    <text evidence="3">Supercomplex made of cofactors A to E. Cofactors A and D function by capturing and stabilizing tubulin in a quasi-native conformation. Cofactor E binds to the cofactor D-tubulin complex; interaction with cofactor C then causes the release of tubulin polypeptides that are committed to the native state.</text>
</comment>
<dbReference type="GO" id="GO:0007021">
    <property type="term" value="P:tubulin complex assembly"/>
    <property type="evidence" value="ECO:0007669"/>
    <property type="project" value="UniProtKB-UniRule"/>
</dbReference>
<dbReference type="EMBL" id="JALJOR010000018">
    <property type="protein sequence ID" value="KAK9804409.1"/>
    <property type="molecule type" value="Genomic_DNA"/>
</dbReference>
<comment type="caution">
    <text evidence="5">The sequence shown here is derived from an EMBL/GenBank/DDBJ whole genome shotgun (WGS) entry which is preliminary data.</text>
</comment>
<dbReference type="InterPro" id="IPR036126">
    <property type="entry name" value="TBCA_sf"/>
</dbReference>
<evidence type="ECO:0000256" key="1">
    <source>
        <dbReference type="ARBA" id="ARBA00006806"/>
    </source>
</evidence>
<sequence>MADQEIRQVKIKTGSVRRLAKELALYEKEREAEQAKVDRLKADGAEIHDLKHAENVLAEASMMIPDTRQRLQAALGDLKYLVAEVEDNPDVIASEEFAAAKAIIAEMEPLFQ</sequence>
<keyword evidence="3" id="KW-0493">Microtubule</keyword>
<reference evidence="5 6" key="1">
    <citation type="journal article" date="2024" name="Nat. Commun.">
        <title>Phylogenomics reveals the evolutionary origins of lichenization in chlorophyte algae.</title>
        <authorList>
            <person name="Puginier C."/>
            <person name="Libourel C."/>
            <person name="Otte J."/>
            <person name="Skaloud P."/>
            <person name="Haon M."/>
            <person name="Grisel S."/>
            <person name="Petersen M."/>
            <person name="Berrin J.G."/>
            <person name="Delaux P.M."/>
            <person name="Dal Grande F."/>
            <person name="Keller J."/>
        </authorList>
    </citation>
    <scope>NUCLEOTIDE SEQUENCE [LARGE SCALE GENOMIC DNA]</scope>
    <source>
        <strain evidence="5 6">SAG 2043</strain>
    </source>
</reference>
<keyword evidence="3" id="KW-0206">Cytoskeleton</keyword>
<protein>
    <recommendedName>
        <fullName evidence="3">Tubulin-specific chaperone A</fullName>
    </recommendedName>
</protein>
<dbReference type="Pfam" id="PF02970">
    <property type="entry name" value="TBCA"/>
    <property type="match status" value="1"/>
</dbReference>
<dbReference type="GO" id="GO:0048487">
    <property type="term" value="F:beta-tubulin binding"/>
    <property type="evidence" value="ECO:0007669"/>
    <property type="project" value="InterPro"/>
</dbReference>
<dbReference type="PANTHER" id="PTHR21500:SF0">
    <property type="entry name" value="TUBULIN-SPECIFIC CHAPERONE A"/>
    <property type="match status" value="1"/>
</dbReference>
<evidence type="ECO:0000256" key="3">
    <source>
        <dbReference type="RuleBase" id="RU364030"/>
    </source>
</evidence>
<evidence type="ECO:0000256" key="4">
    <source>
        <dbReference type="SAM" id="Coils"/>
    </source>
</evidence>
<keyword evidence="6" id="KW-1185">Reference proteome</keyword>
<comment type="subcellular location">
    <subcellularLocation>
        <location evidence="3">Cytoplasm</location>
        <location evidence="3">Cytoskeleton</location>
    </subcellularLocation>
</comment>
<evidence type="ECO:0000313" key="5">
    <source>
        <dbReference type="EMBL" id="KAK9804409.1"/>
    </source>
</evidence>
<evidence type="ECO:0000256" key="2">
    <source>
        <dbReference type="ARBA" id="ARBA00023186"/>
    </source>
</evidence>
<feature type="coiled-coil region" evidence="4">
    <location>
        <begin position="16"/>
        <end position="43"/>
    </location>
</feature>
<dbReference type="InterPro" id="IPR004226">
    <property type="entry name" value="TBCA"/>
</dbReference>